<evidence type="ECO:0000313" key="3">
    <source>
        <dbReference type="Proteomes" id="UP000800038"/>
    </source>
</evidence>
<dbReference type="AlphaFoldDB" id="A0A6A5SBG8"/>
<feature type="compositionally biased region" description="Pro residues" evidence="1">
    <location>
        <begin position="78"/>
        <end position="92"/>
    </location>
</feature>
<feature type="compositionally biased region" description="Acidic residues" evidence="1">
    <location>
        <begin position="57"/>
        <end position="69"/>
    </location>
</feature>
<keyword evidence="3" id="KW-1185">Reference proteome</keyword>
<reference evidence="2" key="1">
    <citation type="journal article" date="2020" name="Stud. Mycol.">
        <title>101 Dothideomycetes genomes: a test case for predicting lifestyles and emergence of pathogens.</title>
        <authorList>
            <person name="Haridas S."/>
            <person name="Albert R."/>
            <person name="Binder M."/>
            <person name="Bloem J."/>
            <person name="Labutti K."/>
            <person name="Salamov A."/>
            <person name="Andreopoulos B."/>
            <person name="Baker S."/>
            <person name="Barry K."/>
            <person name="Bills G."/>
            <person name="Bluhm B."/>
            <person name="Cannon C."/>
            <person name="Castanera R."/>
            <person name="Culley D."/>
            <person name="Daum C."/>
            <person name="Ezra D."/>
            <person name="Gonzalez J."/>
            <person name="Henrissat B."/>
            <person name="Kuo A."/>
            <person name="Liang C."/>
            <person name="Lipzen A."/>
            <person name="Lutzoni F."/>
            <person name="Magnuson J."/>
            <person name="Mondo S."/>
            <person name="Nolan M."/>
            <person name="Ohm R."/>
            <person name="Pangilinan J."/>
            <person name="Park H.-J."/>
            <person name="Ramirez L."/>
            <person name="Alfaro M."/>
            <person name="Sun H."/>
            <person name="Tritt A."/>
            <person name="Yoshinaga Y."/>
            <person name="Zwiers L.-H."/>
            <person name="Turgeon B."/>
            <person name="Goodwin S."/>
            <person name="Spatafora J."/>
            <person name="Crous P."/>
            <person name="Grigoriev I."/>
        </authorList>
    </citation>
    <scope>NUCLEOTIDE SEQUENCE</scope>
    <source>
        <strain evidence="2">CBS 161.51</strain>
    </source>
</reference>
<accession>A0A6A5SBG8</accession>
<proteinExistence type="predicted"/>
<name>A0A6A5SBG8_9PLEO</name>
<gene>
    <name evidence="2" type="ORF">EJ02DRAFT_471640</name>
</gene>
<dbReference type="Proteomes" id="UP000800038">
    <property type="component" value="Unassembled WGS sequence"/>
</dbReference>
<evidence type="ECO:0000256" key="1">
    <source>
        <dbReference type="SAM" id="MobiDB-lite"/>
    </source>
</evidence>
<protein>
    <submittedName>
        <fullName evidence="2">Uncharacterized protein</fullName>
    </submittedName>
</protein>
<feature type="region of interest" description="Disordered" evidence="1">
    <location>
        <begin position="37"/>
        <end position="104"/>
    </location>
</feature>
<organism evidence="2 3">
    <name type="scientific">Clathrospora elynae</name>
    <dbReference type="NCBI Taxonomy" id="706981"/>
    <lineage>
        <taxon>Eukaryota</taxon>
        <taxon>Fungi</taxon>
        <taxon>Dikarya</taxon>
        <taxon>Ascomycota</taxon>
        <taxon>Pezizomycotina</taxon>
        <taxon>Dothideomycetes</taxon>
        <taxon>Pleosporomycetidae</taxon>
        <taxon>Pleosporales</taxon>
        <taxon>Diademaceae</taxon>
        <taxon>Clathrospora</taxon>
    </lineage>
</organism>
<feature type="region of interest" description="Disordered" evidence="1">
    <location>
        <begin position="130"/>
        <end position="215"/>
    </location>
</feature>
<feature type="compositionally biased region" description="Low complexity" evidence="1">
    <location>
        <begin position="187"/>
        <end position="215"/>
    </location>
</feature>
<dbReference type="EMBL" id="ML976372">
    <property type="protein sequence ID" value="KAF1934787.1"/>
    <property type="molecule type" value="Genomic_DNA"/>
</dbReference>
<sequence length="215" mass="23607">MRVFDFVGVTEAVGEIRDELEGQRAVNHEKEEWKESVVVEQGWPATPLPPRRTVVADSEDEDEDDEMLFDAEATITTPAPPVQEPEPAPTQRPHPKSEKQYQEIQTSGKVKFILIDTLAQVLNPLLKKDYIQGQPPSPSHPSFPRANTRPSKYPSLHLANNRLPPNPYPHSAHHPLQPRNNAPGLLASPPCAESTSSATSETTPGTASAALGLHE</sequence>
<evidence type="ECO:0000313" key="2">
    <source>
        <dbReference type="EMBL" id="KAF1934787.1"/>
    </source>
</evidence>